<dbReference type="Gene3D" id="3.90.190.10">
    <property type="entry name" value="Protein tyrosine phosphatase superfamily"/>
    <property type="match status" value="1"/>
</dbReference>
<dbReference type="Pfam" id="PF03162">
    <property type="entry name" value="Y_phosphatase2"/>
    <property type="match status" value="1"/>
</dbReference>
<dbReference type="SUPFAM" id="SSF52799">
    <property type="entry name" value="(Phosphotyrosine protein) phosphatases II"/>
    <property type="match status" value="1"/>
</dbReference>
<dbReference type="InterPro" id="IPR000387">
    <property type="entry name" value="Tyr_Pase_dom"/>
</dbReference>
<dbReference type="PROSITE" id="PS50056">
    <property type="entry name" value="TYR_PHOSPHATASE_2"/>
    <property type="match status" value="1"/>
</dbReference>
<dbReference type="InterPro" id="IPR016130">
    <property type="entry name" value="Tyr_Pase_AS"/>
</dbReference>
<dbReference type="InterPro" id="IPR004861">
    <property type="entry name" value="Siw14-like"/>
</dbReference>
<dbReference type="PANTHER" id="PTHR31126">
    <property type="entry name" value="TYROSINE-PROTEIN PHOSPHATASE"/>
    <property type="match status" value="1"/>
</dbReference>
<sequence length="194" mass="22252">MSRPVRYALLAVSVVALSVGSGLVGQRLYKHYRWKRFDVVMPGKIYRSGQLEQWKLRRAIDKYDLKRVICLNPDHAEEERQLCQERGIEFHYFPMPSDGVGEPASFVSVLELLTEAEEAPVLVHCRAGVARTGACIALYRMVAHGWTADRAISELRTYERKGRCEQHLQNHIRTVYSDHLAERQVATFPDGNLR</sequence>
<evidence type="ECO:0000313" key="3">
    <source>
        <dbReference type="EMBL" id="QDU62667.1"/>
    </source>
</evidence>
<dbReference type="InterPro" id="IPR003595">
    <property type="entry name" value="Tyr_Pase_cat"/>
</dbReference>
<evidence type="ECO:0000313" key="4">
    <source>
        <dbReference type="Proteomes" id="UP000317093"/>
    </source>
</evidence>
<comment type="similarity">
    <text evidence="1">Belongs to the protein-tyrosine phosphatase family.</text>
</comment>
<feature type="domain" description="Tyrosine specific protein phosphatases" evidence="2">
    <location>
        <begin position="104"/>
        <end position="156"/>
    </location>
</feature>
<keyword evidence="4" id="KW-1185">Reference proteome</keyword>
<reference evidence="3 4" key="1">
    <citation type="submission" date="2019-02" db="EMBL/GenBank/DDBJ databases">
        <title>Deep-cultivation of Planctomycetes and their phenomic and genomic characterization uncovers novel biology.</title>
        <authorList>
            <person name="Wiegand S."/>
            <person name="Jogler M."/>
            <person name="Boedeker C."/>
            <person name="Pinto D."/>
            <person name="Vollmers J."/>
            <person name="Rivas-Marin E."/>
            <person name="Kohn T."/>
            <person name="Peeters S.H."/>
            <person name="Heuer A."/>
            <person name="Rast P."/>
            <person name="Oberbeckmann S."/>
            <person name="Bunk B."/>
            <person name="Jeske O."/>
            <person name="Meyerdierks A."/>
            <person name="Storesund J.E."/>
            <person name="Kallscheuer N."/>
            <person name="Luecker S."/>
            <person name="Lage O.M."/>
            <person name="Pohl T."/>
            <person name="Merkel B.J."/>
            <person name="Hornburger P."/>
            <person name="Mueller R.-W."/>
            <person name="Bruemmer F."/>
            <person name="Labrenz M."/>
            <person name="Spormann A.M."/>
            <person name="Op den Camp H."/>
            <person name="Overmann J."/>
            <person name="Amann R."/>
            <person name="Jetten M.S.M."/>
            <person name="Mascher T."/>
            <person name="Medema M.H."/>
            <person name="Devos D.P."/>
            <person name="Kaster A.-K."/>
            <person name="Ovreas L."/>
            <person name="Rohde M."/>
            <person name="Galperin M.Y."/>
            <person name="Jogler C."/>
        </authorList>
    </citation>
    <scope>NUCLEOTIDE SEQUENCE [LARGE SCALE GENOMIC DNA]</scope>
    <source>
        <strain evidence="3 4">Pan216</strain>
    </source>
</reference>
<dbReference type="EMBL" id="CP036279">
    <property type="protein sequence ID" value="QDU62667.1"/>
    <property type="molecule type" value="Genomic_DNA"/>
</dbReference>
<organism evidence="3 4">
    <name type="scientific">Kolteria novifilia</name>
    <dbReference type="NCBI Taxonomy" id="2527975"/>
    <lineage>
        <taxon>Bacteria</taxon>
        <taxon>Pseudomonadati</taxon>
        <taxon>Planctomycetota</taxon>
        <taxon>Planctomycetia</taxon>
        <taxon>Kolteriales</taxon>
        <taxon>Kolteriaceae</taxon>
        <taxon>Kolteria</taxon>
    </lineage>
</organism>
<protein>
    <submittedName>
        <fullName evidence="3">Tyrosine phosphatase family protein</fullName>
    </submittedName>
</protein>
<dbReference type="KEGG" id="knv:Pan216_35340"/>
<dbReference type="GO" id="GO:0016791">
    <property type="term" value="F:phosphatase activity"/>
    <property type="evidence" value="ECO:0007669"/>
    <property type="project" value="TreeGrafter"/>
</dbReference>
<dbReference type="Proteomes" id="UP000317093">
    <property type="component" value="Chromosome"/>
</dbReference>
<gene>
    <name evidence="3" type="ORF">Pan216_35340</name>
</gene>
<accession>A0A518B6S7</accession>
<dbReference type="InterPro" id="IPR029021">
    <property type="entry name" value="Prot-tyrosine_phosphatase-like"/>
</dbReference>
<evidence type="ECO:0000259" key="2">
    <source>
        <dbReference type="PROSITE" id="PS50056"/>
    </source>
</evidence>
<dbReference type="RefSeq" id="WP_419192638.1">
    <property type="nucleotide sequence ID" value="NZ_CP036279.1"/>
</dbReference>
<dbReference type="SMART" id="SM00404">
    <property type="entry name" value="PTPc_motif"/>
    <property type="match status" value="1"/>
</dbReference>
<dbReference type="PROSITE" id="PS00383">
    <property type="entry name" value="TYR_PHOSPHATASE_1"/>
    <property type="match status" value="1"/>
</dbReference>
<dbReference type="PANTHER" id="PTHR31126:SF72">
    <property type="entry name" value="DUAL SPECIFICITY PROTEIN PHOSPHATASE TPBA"/>
    <property type="match status" value="1"/>
</dbReference>
<dbReference type="AlphaFoldDB" id="A0A518B6S7"/>
<evidence type="ECO:0000256" key="1">
    <source>
        <dbReference type="ARBA" id="ARBA00009580"/>
    </source>
</evidence>
<name>A0A518B6S7_9BACT</name>
<proteinExistence type="inferred from homology"/>